<dbReference type="InterPro" id="IPR011109">
    <property type="entry name" value="DNA_bind_recombinase_dom"/>
</dbReference>
<dbReference type="Pfam" id="PF13408">
    <property type="entry name" value="Zn_ribbon_recom"/>
    <property type="match status" value="1"/>
</dbReference>
<dbReference type="PANTHER" id="PTHR30461">
    <property type="entry name" value="DNA-INVERTASE FROM LAMBDOID PROPHAGE"/>
    <property type="match status" value="1"/>
</dbReference>
<sequence length="528" mass="59854">MTRTKTRKAATVSPTMRCAIYTRKSTEDGLEQEFNSLDAQREAGENYIRSQVNEGWEIIPDGYDDGGFTGGNMDRPALQRLMADIEAGKVDCVVVYKVDRLSRSLLDFARLMEVFDRQRVSFVSVTQQFNTASSMGRLVLNVLLSFAQFEREIISERTRDKIAAARRKGKWVGGMPLLGYDVDPRGSRLVVNDDEAVRVRTIFDLYLQHQSLITVIREIDDRGWVNKRWVTKKGIERGGKPFTKTSLHKLLTNVTYLGKVRYKDEVHEGEHEAIIDPDVWQQVQTLMQRNGRTGGAEVRNKFGALLKGLLRCVACDSAMTPTHATKNGNKRYRYYVCCHAQKRGWQNCPSPSIPATEIERFVVDQIHCIGRDPDLIRETLTQVREQAQSQLVELEAEQASLERELARWAAEIRDVVAHVGPGDEDSPAVARLADLQERTRTAERRATEIREQIRAITARTIDQSEVAAAMAKFDPVWKALTPREQARIIELLVERVDYDGERGKVAVTFHPDGIRNFGDEFVTAEDAA</sequence>
<dbReference type="PANTHER" id="PTHR30461:SF23">
    <property type="entry name" value="DNA RECOMBINASE-RELATED"/>
    <property type="match status" value="1"/>
</dbReference>
<organism evidence="4 5">
    <name type="scientific">Thalassoglobus polymorphus</name>
    <dbReference type="NCBI Taxonomy" id="2527994"/>
    <lineage>
        <taxon>Bacteria</taxon>
        <taxon>Pseudomonadati</taxon>
        <taxon>Planctomycetota</taxon>
        <taxon>Planctomycetia</taxon>
        <taxon>Planctomycetales</taxon>
        <taxon>Planctomycetaceae</taxon>
        <taxon>Thalassoglobus</taxon>
    </lineage>
</organism>
<dbReference type="Gene3D" id="3.90.1750.20">
    <property type="entry name" value="Putative Large Serine Recombinase, Chain B, Domain 2"/>
    <property type="match status" value="1"/>
</dbReference>
<dbReference type="RefSeq" id="WP_145201277.1">
    <property type="nucleotide sequence ID" value="NZ_CP036267.1"/>
</dbReference>
<reference evidence="4 5" key="1">
    <citation type="submission" date="2019-02" db="EMBL/GenBank/DDBJ databases">
        <title>Deep-cultivation of Planctomycetes and their phenomic and genomic characterization uncovers novel biology.</title>
        <authorList>
            <person name="Wiegand S."/>
            <person name="Jogler M."/>
            <person name="Boedeker C."/>
            <person name="Pinto D."/>
            <person name="Vollmers J."/>
            <person name="Rivas-Marin E."/>
            <person name="Kohn T."/>
            <person name="Peeters S.H."/>
            <person name="Heuer A."/>
            <person name="Rast P."/>
            <person name="Oberbeckmann S."/>
            <person name="Bunk B."/>
            <person name="Jeske O."/>
            <person name="Meyerdierks A."/>
            <person name="Storesund J.E."/>
            <person name="Kallscheuer N."/>
            <person name="Luecker S."/>
            <person name="Lage O.M."/>
            <person name="Pohl T."/>
            <person name="Merkel B.J."/>
            <person name="Hornburger P."/>
            <person name="Mueller R.-W."/>
            <person name="Bruemmer F."/>
            <person name="Labrenz M."/>
            <person name="Spormann A.M."/>
            <person name="Op den Camp H."/>
            <person name="Overmann J."/>
            <person name="Amann R."/>
            <person name="Jetten M.S.M."/>
            <person name="Mascher T."/>
            <person name="Medema M.H."/>
            <person name="Devos D.P."/>
            <person name="Kaster A.-K."/>
            <person name="Ovreas L."/>
            <person name="Rohde M."/>
            <person name="Galperin M.Y."/>
            <person name="Jogler C."/>
        </authorList>
    </citation>
    <scope>NUCLEOTIDE SEQUENCE [LARGE SCALE GENOMIC DNA]</scope>
    <source>
        <strain evidence="4 5">Mal48</strain>
    </source>
</reference>
<dbReference type="InterPro" id="IPR036162">
    <property type="entry name" value="Resolvase-like_N_sf"/>
</dbReference>
<dbReference type="Pfam" id="PF07508">
    <property type="entry name" value="Recombinase"/>
    <property type="match status" value="1"/>
</dbReference>
<dbReference type="PROSITE" id="PS51736">
    <property type="entry name" value="RECOMBINASES_3"/>
    <property type="match status" value="1"/>
</dbReference>
<dbReference type="Pfam" id="PF00239">
    <property type="entry name" value="Resolvase"/>
    <property type="match status" value="1"/>
</dbReference>
<dbReference type="InterPro" id="IPR006119">
    <property type="entry name" value="Resolv_N"/>
</dbReference>
<evidence type="ECO:0000259" key="3">
    <source>
        <dbReference type="PROSITE" id="PS51737"/>
    </source>
</evidence>
<keyword evidence="5" id="KW-1185">Reference proteome</keyword>
<dbReference type="SMART" id="SM00857">
    <property type="entry name" value="Resolvase"/>
    <property type="match status" value="1"/>
</dbReference>
<dbReference type="InterPro" id="IPR050639">
    <property type="entry name" value="SSR_resolvase"/>
</dbReference>
<dbReference type="Gene3D" id="3.40.50.1390">
    <property type="entry name" value="Resolvase, N-terminal catalytic domain"/>
    <property type="match status" value="1"/>
</dbReference>
<proteinExistence type="predicted"/>
<dbReference type="GO" id="GO:0000150">
    <property type="term" value="F:DNA strand exchange activity"/>
    <property type="evidence" value="ECO:0007669"/>
    <property type="project" value="InterPro"/>
</dbReference>
<evidence type="ECO:0000259" key="2">
    <source>
        <dbReference type="PROSITE" id="PS51736"/>
    </source>
</evidence>
<feature type="domain" description="Recombinase" evidence="3">
    <location>
        <begin position="177"/>
        <end position="293"/>
    </location>
</feature>
<keyword evidence="1" id="KW-0175">Coiled coil</keyword>
<dbReference type="EMBL" id="CP036267">
    <property type="protein sequence ID" value="QDT34019.1"/>
    <property type="molecule type" value="Genomic_DNA"/>
</dbReference>
<feature type="domain" description="Resolvase/invertase-type recombinase catalytic" evidence="2">
    <location>
        <begin position="17"/>
        <end position="169"/>
    </location>
</feature>
<evidence type="ECO:0000313" key="4">
    <source>
        <dbReference type="EMBL" id="QDT34019.1"/>
    </source>
</evidence>
<name>A0A517QR00_9PLAN</name>
<feature type="coiled-coil region" evidence="1">
    <location>
        <begin position="377"/>
        <end position="452"/>
    </location>
</feature>
<evidence type="ECO:0000256" key="1">
    <source>
        <dbReference type="SAM" id="Coils"/>
    </source>
</evidence>
<dbReference type="CDD" id="cd03768">
    <property type="entry name" value="SR_ResInv"/>
    <property type="match status" value="1"/>
</dbReference>
<dbReference type="Proteomes" id="UP000315724">
    <property type="component" value="Chromosome"/>
</dbReference>
<dbReference type="OrthoDB" id="266184at2"/>
<accession>A0A517QR00</accession>
<dbReference type="InterPro" id="IPR025827">
    <property type="entry name" value="Zn_ribbon_recom_dom"/>
</dbReference>
<dbReference type="PROSITE" id="PS51737">
    <property type="entry name" value="RECOMBINASE_DNA_BIND"/>
    <property type="match status" value="1"/>
</dbReference>
<dbReference type="AlphaFoldDB" id="A0A517QR00"/>
<evidence type="ECO:0000313" key="5">
    <source>
        <dbReference type="Proteomes" id="UP000315724"/>
    </source>
</evidence>
<dbReference type="KEGG" id="tpol:Mal48_32760"/>
<dbReference type="InterPro" id="IPR038109">
    <property type="entry name" value="DNA_bind_recomb_sf"/>
</dbReference>
<gene>
    <name evidence="4" type="primary">hin</name>
    <name evidence="4" type="ORF">Mal48_32760</name>
</gene>
<protein>
    <submittedName>
        <fullName evidence="4">DNA-invertase hin</fullName>
    </submittedName>
</protein>
<dbReference type="SUPFAM" id="SSF53041">
    <property type="entry name" value="Resolvase-like"/>
    <property type="match status" value="1"/>
</dbReference>
<dbReference type="GO" id="GO:0003677">
    <property type="term" value="F:DNA binding"/>
    <property type="evidence" value="ECO:0007669"/>
    <property type="project" value="InterPro"/>
</dbReference>